<protein>
    <submittedName>
        <fullName evidence="2">Uncharacterized protein</fullName>
    </submittedName>
</protein>
<dbReference type="EMBL" id="VSWC01000092">
    <property type="protein sequence ID" value="KAA1091182.1"/>
    <property type="molecule type" value="Genomic_DNA"/>
</dbReference>
<feature type="region of interest" description="Disordered" evidence="1">
    <location>
        <begin position="1"/>
        <end position="34"/>
    </location>
</feature>
<sequence>MPTTTQLTLHPQGSVAYTARKQDTPNQVSDGHRALHHPLDGLACQASLGRFLKPPNDARHAQASVGCFTTDLRELRT</sequence>
<evidence type="ECO:0000313" key="2">
    <source>
        <dbReference type="EMBL" id="KAA1091182.1"/>
    </source>
</evidence>
<feature type="compositionally biased region" description="Polar residues" evidence="1">
    <location>
        <begin position="1"/>
        <end position="11"/>
    </location>
</feature>
<gene>
    <name evidence="2" type="ORF">PGT21_027870</name>
</gene>
<accession>A0A5B0NRA3</accession>
<dbReference type="AlphaFoldDB" id="A0A5B0NRA3"/>
<name>A0A5B0NRA3_PUCGR</name>
<organism evidence="2 3">
    <name type="scientific">Puccinia graminis f. sp. tritici</name>
    <dbReference type="NCBI Taxonomy" id="56615"/>
    <lineage>
        <taxon>Eukaryota</taxon>
        <taxon>Fungi</taxon>
        <taxon>Dikarya</taxon>
        <taxon>Basidiomycota</taxon>
        <taxon>Pucciniomycotina</taxon>
        <taxon>Pucciniomycetes</taxon>
        <taxon>Pucciniales</taxon>
        <taxon>Pucciniaceae</taxon>
        <taxon>Puccinia</taxon>
    </lineage>
</organism>
<keyword evidence="3" id="KW-1185">Reference proteome</keyword>
<reference evidence="2 3" key="1">
    <citation type="submission" date="2019-05" db="EMBL/GenBank/DDBJ databases">
        <title>Emergence of the Ug99 lineage of the wheat stem rust pathogen through somatic hybridization.</title>
        <authorList>
            <person name="Li F."/>
            <person name="Upadhyaya N.M."/>
            <person name="Sperschneider J."/>
            <person name="Matny O."/>
            <person name="Nguyen-Phuc H."/>
            <person name="Mago R."/>
            <person name="Raley C."/>
            <person name="Miller M.E."/>
            <person name="Silverstein K.A.T."/>
            <person name="Henningsen E."/>
            <person name="Hirsch C.D."/>
            <person name="Visser B."/>
            <person name="Pretorius Z.A."/>
            <person name="Steffenson B.J."/>
            <person name="Schwessinger B."/>
            <person name="Dodds P.N."/>
            <person name="Figueroa M."/>
        </authorList>
    </citation>
    <scope>NUCLEOTIDE SEQUENCE [LARGE SCALE GENOMIC DNA]</scope>
    <source>
        <strain evidence="2">21-0</strain>
    </source>
</reference>
<dbReference type="Proteomes" id="UP000324748">
    <property type="component" value="Unassembled WGS sequence"/>
</dbReference>
<evidence type="ECO:0000256" key="1">
    <source>
        <dbReference type="SAM" id="MobiDB-lite"/>
    </source>
</evidence>
<proteinExistence type="predicted"/>
<evidence type="ECO:0000313" key="3">
    <source>
        <dbReference type="Proteomes" id="UP000324748"/>
    </source>
</evidence>
<comment type="caution">
    <text evidence="2">The sequence shown here is derived from an EMBL/GenBank/DDBJ whole genome shotgun (WGS) entry which is preliminary data.</text>
</comment>